<gene>
    <name evidence="1" type="ORF">HDF15_004597</name>
</gene>
<accession>A0A7W7ZVW5</accession>
<protein>
    <submittedName>
        <fullName evidence="1">Uncharacterized protein</fullName>
    </submittedName>
</protein>
<reference evidence="1 2" key="1">
    <citation type="submission" date="2020-08" db="EMBL/GenBank/DDBJ databases">
        <title>Genomic Encyclopedia of Type Strains, Phase IV (KMG-V): Genome sequencing to study the core and pangenomes of soil and plant-associated prokaryotes.</title>
        <authorList>
            <person name="Whitman W."/>
        </authorList>
    </citation>
    <scope>NUCLEOTIDE SEQUENCE [LARGE SCALE GENOMIC DNA]</scope>
    <source>
        <strain evidence="1 2">X5P3</strain>
    </source>
</reference>
<evidence type="ECO:0000313" key="2">
    <source>
        <dbReference type="Proteomes" id="UP000584867"/>
    </source>
</evidence>
<comment type="caution">
    <text evidence="1">The sequence shown here is derived from an EMBL/GenBank/DDBJ whole genome shotgun (WGS) entry which is preliminary data.</text>
</comment>
<dbReference type="Proteomes" id="UP000584867">
    <property type="component" value="Unassembled WGS sequence"/>
</dbReference>
<organism evidence="1 2">
    <name type="scientific">Granulicella mallensis</name>
    <dbReference type="NCBI Taxonomy" id="940614"/>
    <lineage>
        <taxon>Bacteria</taxon>
        <taxon>Pseudomonadati</taxon>
        <taxon>Acidobacteriota</taxon>
        <taxon>Terriglobia</taxon>
        <taxon>Terriglobales</taxon>
        <taxon>Acidobacteriaceae</taxon>
        <taxon>Granulicella</taxon>
    </lineage>
</organism>
<proteinExistence type="predicted"/>
<evidence type="ECO:0000313" key="1">
    <source>
        <dbReference type="EMBL" id="MBB5066221.1"/>
    </source>
</evidence>
<dbReference type="AlphaFoldDB" id="A0A7W7ZVW5"/>
<sequence>MLNRFEEDRVVDCAQSAPASVGTATCKAYDPNLPAAGSIIVVRSLNCSKDKSYKS</sequence>
<name>A0A7W7ZVW5_9BACT</name>
<dbReference type="EMBL" id="JACHIO010000025">
    <property type="protein sequence ID" value="MBB5066221.1"/>
    <property type="molecule type" value="Genomic_DNA"/>
</dbReference>